<keyword evidence="5 9" id="KW-0548">Nucleotidyltransferase</keyword>
<dbReference type="PANTHER" id="PTHR39191:SF1">
    <property type="entry name" value="DUF4922 DOMAIN-CONTAINING PROTEIN"/>
    <property type="match status" value="1"/>
</dbReference>
<comment type="catalytic activity">
    <reaction evidence="1">
        <text>alpha-D-galactose 1-phosphate + UDP-alpha-D-glucose = alpha-D-glucose 1-phosphate + UDP-alpha-D-galactose</text>
        <dbReference type="Rhea" id="RHEA:13989"/>
        <dbReference type="ChEBI" id="CHEBI:58336"/>
        <dbReference type="ChEBI" id="CHEBI:58601"/>
        <dbReference type="ChEBI" id="CHEBI:58885"/>
        <dbReference type="ChEBI" id="CHEBI:66914"/>
        <dbReference type="EC" id="2.7.7.12"/>
    </reaction>
</comment>
<keyword evidence="4" id="KW-0808">Transferase</keyword>
<dbReference type="PANTHER" id="PTHR39191">
    <property type="entry name" value="GALACTOSE-1-PHOSPHATE URIDYLYLTRANSFERASE"/>
    <property type="match status" value="1"/>
</dbReference>
<organism evidence="9 10">
    <name type="scientific">Candidatus Alectryocaccomicrobium excrementavium</name>
    <dbReference type="NCBI Taxonomy" id="2840668"/>
    <lineage>
        <taxon>Bacteria</taxon>
        <taxon>Bacillati</taxon>
        <taxon>Bacillota</taxon>
        <taxon>Clostridia</taxon>
        <taxon>Candidatus Alectryocaccomicrobium</taxon>
    </lineage>
</organism>
<keyword evidence="7" id="KW-0119">Carbohydrate metabolism</keyword>
<protein>
    <submittedName>
        <fullName evidence="9">Galactose-1-phosphate uridylyltransferase</fullName>
    </submittedName>
</protein>
<comment type="pathway">
    <text evidence="2">Carbohydrate metabolism; galactose metabolism.</text>
</comment>
<keyword evidence="6" id="KW-0299">Galactose metabolism</keyword>
<dbReference type="GO" id="GO:0008108">
    <property type="term" value="F:UDP-glucose:hexose-1-phosphate uridylyltransferase activity"/>
    <property type="evidence" value="ECO:0007669"/>
    <property type="project" value="UniProtKB-EC"/>
</dbReference>
<dbReference type="Pfam" id="PF01087">
    <property type="entry name" value="GalP_UDP_transf"/>
    <property type="match status" value="1"/>
</dbReference>
<dbReference type="GO" id="GO:0005737">
    <property type="term" value="C:cytoplasm"/>
    <property type="evidence" value="ECO:0007669"/>
    <property type="project" value="InterPro"/>
</dbReference>
<dbReference type="GO" id="GO:0006012">
    <property type="term" value="P:galactose metabolic process"/>
    <property type="evidence" value="ECO:0007669"/>
    <property type="project" value="UniProtKB-KW"/>
</dbReference>
<evidence type="ECO:0000256" key="2">
    <source>
        <dbReference type="ARBA" id="ARBA00004947"/>
    </source>
</evidence>
<evidence type="ECO:0000256" key="3">
    <source>
        <dbReference type="ARBA" id="ARBA00022490"/>
    </source>
</evidence>
<dbReference type="AlphaFoldDB" id="A0A9D1G2X0"/>
<feature type="domain" description="Galactose-1-phosphate uridyl transferase N-terminal" evidence="8">
    <location>
        <begin position="17"/>
        <end position="229"/>
    </location>
</feature>
<dbReference type="InterPro" id="IPR005849">
    <property type="entry name" value="GalP_Utransf_N"/>
</dbReference>
<dbReference type="InterPro" id="IPR000766">
    <property type="entry name" value="GalP_uridyl_Trfase_II"/>
</dbReference>
<reference evidence="9" key="2">
    <citation type="journal article" date="2021" name="PeerJ">
        <title>Extensive microbial diversity within the chicken gut microbiome revealed by metagenomics and culture.</title>
        <authorList>
            <person name="Gilroy R."/>
            <person name="Ravi A."/>
            <person name="Getino M."/>
            <person name="Pursley I."/>
            <person name="Horton D.L."/>
            <person name="Alikhan N.F."/>
            <person name="Baker D."/>
            <person name="Gharbi K."/>
            <person name="Hall N."/>
            <person name="Watson M."/>
            <person name="Adriaenssens E.M."/>
            <person name="Foster-Nyarko E."/>
            <person name="Jarju S."/>
            <person name="Secka A."/>
            <person name="Antonio M."/>
            <person name="Oren A."/>
            <person name="Chaudhuri R.R."/>
            <person name="La Ragione R."/>
            <person name="Hildebrand F."/>
            <person name="Pallen M.J."/>
        </authorList>
    </citation>
    <scope>NUCLEOTIDE SEQUENCE</scope>
    <source>
        <strain evidence="9">13766</strain>
    </source>
</reference>
<evidence type="ECO:0000313" key="9">
    <source>
        <dbReference type="EMBL" id="HIS94099.1"/>
    </source>
</evidence>
<dbReference type="EMBL" id="DVJN01000268">
    <property type="protein sequence ID" value="HIS94099.1"/>
    <property type="molecule type" value="Genomic_DNA"/>
</dbReference>
<comment type="caution">
    <text evidence="9">The sequence shown here is derived from an EMBL/GenBank/DDBJ whole genome shotgun (WGS) entry which is preliminary data.</text>
</comment>
<sequence>MHSIHKLVEFGIQHGLVEKIDRAYVTNRILDIMGLDAPPEMEAAETLPPTITPMLTELTEEAVSRGLVEDTLTNRELFANRLAGAITTPPEVVRAKFRALYKAEGPRAATEWFYEMCRACDYIRVDAIAKNARFFAPSPAGELEITINLSKPEKDPRDIAAARSMKQTGYPKCMLCAENPGYAGRLDFPARNNHRIIPLSLDGSVWYLQYSPYLYYNEHAIVLNEKHVPMRICR</sequence>
<gene>
    <name evidence="9" type="ORF">IAA84_13890</name>
</gene>
<reference evidence="9" key="1">
    <citation type="submission" date="2020-10" db="EMBL/GenBank/DDBJ databases">
        <authorList>
            <person name="Gilroy R."/>
        </authorList>
    </citation>
    <scope>NUCLEOTIDE SEQUENCE</scope>
    <source>
        <strain evidence="9">13766</strain>
    </source>
</reference>
<dbReference type="Proteomes" id="UP000824140">
    <property type="component" value="Unassembled WGS sequence"/>
</dbReference>
<evidence type="ECO:0000256" key="5">
    <source>
        <dbReference type="ARBA" id="ARBA00022695"/>
    </source>
</evidence>
<name>A0A9D1G2X0_9FIRM</name>
<evidence type="ECO:0000256" key="7">
    <source>
        <dbReference type="ARBA" id="ARBA00023277"/>
    </source>
</evidence>
<feature type="non-terminal residue" evidence="9">
    <location>
        <position position="234"/>
    </location>
</feature>
<proteinExistence type="predicted"/>
<evidence type="ECO:0000256" key="6">
    <source>
        <dbReference type="ARBA" id="ARBA00023144"/>
    </source>
</evidence>
<accession>A0A9D1G2X0</accession>
<evidence type="ECO:0000259" key="8">
    <source>
        <dbReference type="Pfam" id="PF01087"/>
    </source>
</evidence>
<evidence type="ECO:0000256" key="4">
    <source>
        <dbReference type="ARBA" id="ARBA00022679"/>
    </source>
</evidence>
<keyword evidence="3" id="KW-0963">Cytoplasm</keyword>
<evidence type="ECO:0000313" key="10">
    <source>
        <dbReference type="Proteomes" id="UP000824140"/>
    </source>
</evidence>
<evidence type="ECO:0000256" key="1">
    <source>
        <dbReference type="ARBA" id="ARBA00001107"/>
    </source>
</evidence>